<gene>
    <name evidence="1" type="ordered locus">Desti_1233</name>
</gene>
<protein>
    <recommendedName>
        <fullName evidence="3">4-vinyl reductase 4VR domain-containing protein</fullName>
    </recommendedName>
</protein>
<keyword evidence="2" id="KW-1185">Reference proteome</keyword>
<dbReference type="OrthoDB" id="5380756at2"/>
<evidence type="ECO:0000313" key="2">
    <source>
        <dbReference type="Proteomes" id="UP000006055"/>
    </source>
</evidence>
<organism evidence="1 2">
    <name type="scientific">Desulfomonile tiedjei (strain ATCC 49306 / DSM 6799 / DCB-1)</name>
    <dbReference type="NCBI Taxonomy" id="706587"/>
    <lineage>
        <taxon>Bacteria</taxon>
        <taxon>Pseudomonadati</taxon>
        <taxon>Thermodesulfobacteriota</taxon>
        <taxon>Desulfomonilia</taxon>
        <taxon>Desulfomonilales</taxon>
        <taxon>Desulfomonilaceae</taxon>
        <taxon>Desulfomonile</taxon>
    </lineage>
</organism>
<dbReference type="Proteomes" id="UP000006055">
    <property type="component" value="Chromosome"/>
</dbReference>
<sequence length="186" mass="20499">MAEYKASSPNCELIGGMIASLWAAFPENFQGAIKNVLVKHGVADIQPDKWYLLQPVLDALKELETTFGHHLLSQVGEQAALRAPVPPEVKTFKECLINMNATLQKIHRGGSAGGYDVQEDEAPGGLQRFRVTASTPFPCSLTRGYLESFAKRFGPTGTTEILVRHDEQKPCRRNGADTCTYYVTML</sequence>
<evidence type="ECO:0008006" key="3">
    <source>
        <dbReference type="Google" id="ProtNLM"/>
    </source>
</evidence>
<reference evidence="2" key="1">
    <citation type="submission" date="2012-06" db="EMBL/GenBank/DDBJ databases">
        <title>Complete sequence of chromosome of Desulfomonile tiedjei DSM 6799.</title>
        <authorList>
            <person name="Lucas S."/>
            <person name="Copeland A."/>
            <person name="Lapidus A."/>
            <person name="Glavina del Rio T."/>
            <person name="Dalin E."/>
            <person name="Tice H."/>
            <person name="Bruce D."/>
            <person name="Goodwin L."/>
            <person name="Pitluck S."/>
            <person name="Peters L."/>
            <person name="Ovchinnikova G."/>
            <person name="Zeytun A."/>
            <person name="Lu M."/>
            <person name="Kyrpides N."/>
            <person name="Mavromatis K."/>
            <person name="Ivanova N."/>
            <person name="Brettin T."/>
            <person name="Detter J.C."/>
            <person name="Han C."/>
            <person name="Larimer F."/>
            <person name="Land M."/>
            <person name="Hauser L."/>
            <person name="Markowitz V."/>
            <person name="Cheng J.-F."/>
            <person name="Hugenholtz P."/>
            <person name="Woyke T."/>
            <person name="Wu D."/>
            <person name="Spring S."/>
            <person name="Schroeder M."/>
            <person name="Brambilla E."/>
            <person name="Klenk H.-P."/>
            <person name="Eisen J.A."/>
        </authorList>
    </citation>
    <scope>NUCLEOTIDE SEQUENCE [LARGE SCALE GENOMIC DNA]</scope>
    <source>
        <strain evidence="2">ATCC 49306 / DSM 6799 / DCB-1</strain>
    </source>
</reference>
<dbReference type="HOGENOM" id="CLU_111582_0_0_7"/>
<accession>I4C305</accession>
<dbReference type="STRING" id="706587.Desti_1233"/>
<dbReference type="eggNOG" id="COG1719">
    <property type="taxonomic scope" value="Bacteria"/>
</dbReference>
<dbReference type="KEGG" id="dti:Desti_1233"/>
<proteinExistence type="predicted"/>
<dbReference type="EMBL" id="CP003360">
    <property type="protein sequence ID" value="AFM23946.1"/>
    <property type="molecule type" value="Genomic_DNA"/>
</dbReference>
<evidence type="ECO:0000313" key="1">
    <source>
        <dbReference type="EMBL" id="AFM23946.1"/>
    </source>
</evidence>
<dbReference type="AlphaFoldDB" id="I4C305"/>
<name>I4C305_DESTA</name>
<dbReference type="RefSeq" id="WP_014809098.1">
    <property type="nucleotide sequence ID" value="NC_018025.1"/>
</dbReference>